<dbReference type="InterPro" id="IPR017932">
    <property type="entry name" value="GATase_2_dom"/>
</dbReference>
<evidence type="ECO:0000256" key="5">
    <source>
        <dbReference type="ARBA" id="ARBA00022490"/>
    </source>
</evidence>
<dbReference type="FunFam" id="3.40.50.10490:FF:000002">
    <property type="entry name" value="Glutamine--fructose-6-phosphate aminotransferase [isomerizing]"/>
    <property type="match status" value="1"/>
</dbReference>
<dbReference type="SUPFAM" id="SSF56235">
    <property type="entry name" value="N-terminal nucleophile aminohydrolases (Ntn hydrolases)"/>
    <property type="match status" value="1"/>
</dbReference>
<dbReference type="NCBIfam" id="NF001484">
    <property type="entry name" value="PRK00331.1"/>
    <property type="match status" value="1"/>
</dbReference>
<evidence type="ECO:0000256" key="1">
    <source>
        <dbReference type="ARBA" id="ARBA00001031"/>
    </source>
</evidence>
<keyword evidence="6 10" id="KW-0032">Aminotransferase</keyword>
<dbReference type="AlphaFoldDB" id="A0A1L8CPM3"/>
<keyword evidence="7 10" id="KW-0808">Transferase</keyword>
<dbReference type="InterPro" id="IPR029055">
    <property type="entry name" value="Ntn_hydrolases_N"/>
</dbReference>
<comment type="subunit">
    <text evidence="10">Homodimer.</text>
</comment>
<dbReference type="InterPro" id="IPR005855">
    <property type="entry name" value="GFAT"/>
</dbReference>
<dbReference type="FunFam" id="3.60.20.10:FF:000006">
    <property type="entry name" value="Glutamine--fructose-6-phosphate aminotransferase [isomerizing]"/>
    <property type="match status" value="1"/>
</dbReference>
<protein>
    <recommendedName>
        <fullName evidence="4 10">Glutamine--fructose-6-phosphate aminotransferase [isomerizing]</fullName>
        <ecNumber evidence="3 10">2.6.1.16</ecNumber>
    </recommendedName>
    <alternativeName>
        <fullName evidence="10">D-fructose-6-phosphate amidotransferase</fullName>
    </alternativeName>
    <alternativeName>
        <fullName evidence="10">GFAT</fullName>
    </alternativeName>
    <alternativeName>
        <fullName evidence="10">Glucosamine-6-phosphate synthase</fullName>
    </alternativeName>
    <alternativeName>
        <fullName evidence="10">Hexosephosphate aminotransferase</fullName>
    </alternativeName>
    <alternativeName>
        <fullName evidence="10">L-glutamine--D-fructose-6-phosphate amidotransferase</fullName>
    </alternativeName>
</protein>
<proteinExistence type="inferred from homology"/>
<dbReference type="GO" id="GO:0004360">
    <property type="term" value="F:glutamine-fructose-6-phosphate transaminase (isomerizing) activity"/>
    <property type="evidence" value="ECO:0007669"/>
    <property type="project" value="UniProtKB-UniRule"/>
</dbReference>
<dbReference type="GO" id="GO:0006002">
    <property type="term" value="P:fructose 6-phosphate metabolic process"/>
    <property type="evidence" value="ECO:0007669"/>
    <property type="project" value="TreeGrafter"/>
</dbReference>
<keyword evidence="9" id="KW-0315">Glutamine amidotransferase</keyword>
<dbReference type="InterPro" id="IPR047084">
    <property type="entry name" value="GFAT_N"/>
</dbReference>
<dbReference type="Pfam" id="PF13522">
    <property type="entry name" value="GATase_6"/>
    <property type="match status" value="1"/>
</dbReference>
<keyword evidence="14" id="KW-1185">Reference proteome</keyword>
<evidence type="ECO:0000313" key="14">
    <source>
        <dbReference type="Proteomes" id="UP000231632"/>
    </source>
</evidence>
<feature type="domain" description="SIS" evidence="12">
    <location>
        <begin position="287"/>
        <end position="426"/>
    </location>
</feature>
<dbReference type="InterPro" id="IPR046348">
    <property type="entry name" value="SIS_dom_sf"/>
</dbReference>
<evidence type="ECO:0000256" key="4">
    <source>
        <dbReference type="ARBA" id="ARBA00016090"/>
    </source>
</evidence>
<dbReference type="RefSeq" id="WP_072660158.1">
    <property type="nucleotide sequence ID" value="NZ_BDFD01000016.1"/>
</dbReference>
<dbReference type="Proteomes" id="UP000231632">
    <property type="component" value="Unassembled WGS sequence"/>
</dbReference>
<dbReference type="OrthoDB" id="5287359at2"/>
<dbReference type="InterPro" id="IPR035490">
    <property type="entry name" value="GlmS/FrlB_SIS"/>
</dbReference>
<dbReference type="GO" id="GO:0006047">
    <property type="term" value="P:UDP-N-acetylglucosamine metabolic process"/>
    <property type="evidence" value="ECO:0007669"/>
    <property type="project" value="TreeGrafter"/>
</dbReference>
<feature type="active site" description="For Fru-6P isomerization activity" evidence="10">
    <location>
        <position position="603"/>
    </location>
</feature>
<dbReference type="InterPro" id="IPR001347">
    <property type="entry name" value="SIS_dom"/>
</dbReference>
<evidence type="ECO:0000259" key="12">
    <source>
        <dbReference type="PROSITE" id="PS51464"/>
    </source>
</evidence>
<accession>A0A1L8CPM3</accession>
<dbReference type="PROSITE" id="PS51278">
    <property type="entry name" value="GATASE_TYPE_2"/>
    <property type="match status" value="1"/>
</dbReference>
<dbReference type="CDD" id="cd05009">
    <property type="entry name" value="SIS_GlmS_GlmD_2"/>
    <property type="match status" value="1"/>
</dbReference>
<evidence type="ECO:0000256" key="8">
    <source>
        <dbReference type="ARBA" id="ARBA00022737"/>
    </source>
</evidence>
<evidence type="ECO:0000256" key="9">
    <source>
        <dbReference type="ARBA" id="ARBA00022962"/>
    </source>
</evidence>
<evidence type="ECO:0000256" key="2">
    <source>
        <dbReference type="ARBA" id="ARBA00004496"/>
    </source>
</evidence>
<feature type="domain" description="Glutamine amidotransferase type-2" evidence="11">
    <location>
        <begin position="2"/>
        <end position="219"/>
    </location>
</feature>
<dbReference type="CDD" id="cd00714">
    <property type="entry name" value="GFAT"/>
    <property type="match status" value="1"/>
</dbReference>
<keyword evidence="8" id="KW-0677">Repeat</keyword>
<gene>
    <name evidence="10" type="primary">glmS</name>
    <name evidence="13" type="ORF">MMIC_P1833</name>
</gene>
<dbReference type="NCBIfam" id="TIGR01135">
    <property type="entry name" value="glmS"/>
    <property type="match status" value="1"/>
</dbReference>
<feature type="initiator methionine" description="Removed" evidence="10">
    <location>
        <position position="1"/>
    </location>
</feature>
<comment type="catalytic activity">
    <reaction evidence="1 10">
        <text>D-fructose 6-phosphate + L-glutamine = D-glucosamine 6-phosphate + L-glutamate</text>
        <dbReference type="Rhea" id="RHEA:13237"/>
        <dbReference type="ChEBI" id="CHEBI:29985"/>
        <dbReference type="ChEBI" id="CHEBI:58359"/>
        <dbReference type="ChEBI" id="CHEBI:58725"/>
        <dbReference type="ChEBI" id="CHEBI:61527"/>
        <dbReference type="EC" id="2.6.1.16"/>
    </reaction>
</comment>
<dbReference type="GO" id="GO:0006487">
    <property type="term" value="P:protein N-linked glycosylation"/>
    <property type="evidence" value="ECO:0007669"/>
    <property type="project" value="TreeGrafter"/>
</dbReference>
<dbReference type="Gene3D" id="3.60.20.10">
    <property type="entry name" value="Glutamine Phosphoribosylpyrophosphate, subunit 1, domain 1"/>
    <property type="match status" value="1"/>
</dbReference>
<dbReference type="GO" id="GO:0046349">
    <property type="term" value="P:amino sugar biosynthetic process"/>
    <property type="evidence" value="ECO:0007669"/>
    <property type="project" value="UniProtKB-ARBA"/>
</dbReference>
<feature type="active site" description="Nucleophile; for GATase activity" evidence="10">
    <location>
        <position position="2"/>
    </location>
</feature>
<dbReference type="Pfam" id="PF01380">
    <property type="entry name" value="SIS"/>
    <property type="match status" value="2"/>
</dbReference>
<reference evidence="13 14" key="1">
    <citation type="journal article" date="2017" name="Arch. Microbiol.">
        <title>Mariprofundus micogutta sp. nov., a novel iron-oxidizing zetaproteobacterium isolated from a deep-sea hydrothermal field at the Bayonnaise knoll of the Izu-Ogasawara arc, and a description of Mariprofundales ord. nov. and Zetaproteobacteria classis nov.</title>
        <authorList>
            <person name="Makita H."/>
            <person name="Tanaka E."/>
            <person name="Mitsunobu S."/>
            <person name="Miyazaki M."/>
            <person name="Nunoura T."/>
            <person name="Uematsu K."/>
            <person name="Takaki Y."/>
            <person name="Nishi S."/>
            <person name="Shimamura S."/>
            <person name="Takai K."/>
        </authorList>
    </citation>
    <scope>NUCLEOTIDE SEQUENCE [LARGE SCALE GENOMIC DNA]</scope>
    <source>
        <strain evidence="13 14">ET2</strain>
    </source>
</reference>
<feature type="domain" description="SIS" evidence="12">
    <location>
        <begin position="458"/>
        <end position="598"/>
    </location>
</feature>
<dbReference type="GO" id="GO:0097367">
    <property type="term" value="F:carbohydrate derivative binding"/>
    <property type="evidence" value="ECO:0007669"/>
    <property type="project" value="InterPro"/>
</dbReference>
<dbReference type="HAMAP" id="MF_00164">
    <property type="entry name" value="GlmS"/>
    <property type="match status" value="1"/>
</dbReference>
<evidence type="ECO:0000313" key="13">
    <source>
        <dbReference type="EMBL" id="GAV20858.1"/>
    </source>
</evidence>
<dbReference type="GO" id="GO:0005829">
    <property type="term" value="C:cytosol"/>
    <property type="evidence" value="ECO:0007669"/>
    <property type="project" value="TreeGrafter"/>
</dbReference>
<comment type="subcellular location">
    <subcellularLocation>
        <location evidence="2 10">Cytoplasm</location>
    </subcellularLocation>
</comment>
<dbReference type="FunFam" id="3.40.50.10490:FF:000001">
    <property type="entry name" value="Glutamine--fructose-6-phosphate aminotransferase [isomerizing]"/>
    <property type="match status" value="1"/>
</dbReference>
<dbReference type="CDD" id="cd05008">
    <property type="entry name" value="SIS_GlmS_GlmD_1"/>
    <property type="match status" value="1"/>
</dbReference>
<comment type="function">
    <text evidence="10">Catalyzes the first step in hexosamine metabolism, converting fructose-6P into glucosamine-6P using glutamine as a nitrogen source.</text>
</comment>
<evidence type="ECO:0000256" key="7">
    <source>
        <dbReference type="ARBA" id="ARBA00022679"/>
    </source>
</evidence>
<evidence type="ECO:0000256" key="3">
    <source>
        <dbReference type="ARBA" id="ARBA00012916"/>
    </source>
</evidence>
<dbReference type="PANTHER" id="PTHR10937">
    <property type="entry name" value="GLUCOSAMINE--FRUCTOSE-6-PHOSPHATE AMINOTRANSFERASE, ISOMERIZING"/>
    <property type="match status" value="1"/>
</dbReference>
<dbReference type="GO" id="GO:0005975">
    <property type="term" value="P:carbohydrate metabolic process"/>
    <property type="evidence" value="ECO:0007669"/>
    <property type="project" value="UniProtKB-UniRule"/>
</dbReference>
<comment type="caution">
    <text evidence="13">The sequence shown here is derived from an EMBL/GenBank/DDBJ whole genome shotgun (WGS) entry which is preliminary data.</text>
</comment>
<organism evidence="13 14">
    <name type="scientific">Mariprofundus micogutta</name>
    <dbReference type="NCBI Taxonomy" id="1921010"/>
    <lineage>
        <taxon>Bacteria</taxon>
        <taxon>Pseudomonadati</taxon>
        <taxon>Pseudomonadota</taxon>
        <taxon>Candidatius Mariprofundia</taxon>
        <taxon>Mariprofundales</taxon>
        <taxon>Mariprofundaceae</taxon>
        <taxon>Mariprofundus</taxon>
    </lineage>
</organism>
<dbReference type="STRING" id="1921010.MMIC_P1833"/>
<dbReference type="InterPro" id="IPR035466">
    <property type="entry name" value="GlmS/AgaS_SIS"/>
</dbReference>
<dbReference type="Gene3D" id="3.40.50.10490">
    <property type="entry name" value="Glucose-6-phosphate isomerase like protein, domain 1"/>
    <property type="match status" value="2"/>
</dbReference>
<evidence type="ECO:0000256" key="6">
    <source>
        <dbReference type="ARBA" id="ARBA00022576"/>
    </source>
</evidence>
<evidence type="ECO:0000259" key="11">
    <source>
        <dbReference type="PROSITE" id="PS51278"/>
    </source>
</evidence>
<sequence length="608" mass="65923">MCGIVGAIGDRNVLPVLLDGLQKLEYRGYDSAGVAVRDGSGELKRFRSLGKVAALKGLVEQSDITGDLGIAHTRWATHGVPAERNAHPHMSGVRVAVVHNGIIENHKELRDQLIAKGYSFTSETDTEVIAHLMADKLETGQSLREATINTAAELDGAYALAASSPEDADRIIVTREGSPLVIGLGEGENFIASDVAALLSVTRNFIFLEEGDVAEVRRDGVIIYDASGDEVDRPVKESVLSNSSIDKGPYEHYMLKEIYEQPGVISETLEGRIHNGRLLEASFGHETTALLDKAKHVQIIACGTSYHAGLVAKYWFEEAGISCNVEVASEYRYRKAVVPQGSLLMTISQSGETADTLAALKGSRSQGYIGSLTVCNVPESSLVRESDVSLMTRAGTEIGVASTKAFTTQLVALRLLTIALARRNGLTSEQEEVMVNELDALPRQVEVVLQLADEIQMMAGDFSDKQNALFLGRGPFYPVAMEGALKLKEISYIHAEAYPAGELKHGPLALVDESMPVVCALPDDPLLEKVLSNLQEVRARGGELFLFSDHKVEIDLDRYQNLMLSDIYPGTAPIVYSIPLQLLAYHVALIKGTDVDQPRNLAKSVTVE</sequence>
<name>A0A1L8CPM3_9PROT</name>
<dbReference type="EMBL" id="BDFD01000016">
    <property type="protein sequence ID" value="GAV20858.1"/>
    <property type="molecule type" value="Genomic_DNA"/>
</dbReference>
<keyword evidence="5 10" id="KW-0963">Cytoplasm</keyword>
<dbReference type="PANTHER" id="PTHR10937:SF0">
    <property type="entry name" value="GLUTAMINE--FRUCTOSE-6-PHOSPHATE TRANSAMINASE (ISOMERIZING)"/>
    <property type="match status" value="1"/>
</dbReference>
<dbReference type="PROSITE" id="PS51464">
    <property type="entry name" value="SIS"/>
    <property type="match status" value="2"/>
</dbReference>
<evidence type="ECO:0000256" key="10">
    <source>
        <dbReference type="HAMAP-Rule" id="MF_00164"/>
    </source>
</evidence>
<dbReference type="EC" id="2.6.1.16" evidence="3 10"/>
<dbReference type="SUPFAM" id="SSF53697">
    <property type="entry name" value="SIS domain"/>
    <property type="match status" value="1"/>
</dbReference>